<proteinExistence type="predicted"/>
<name>A0A839S1M2_9PSEU</name>
<dbReference type="EMBL" id="JACHWU010000002">
    <property type="protein sequence ID" value="MBB3051213.1"/>
    <property type="molecule type" value="Genomic_DNA"/>
</dbReference>
<protein>
    <submittedName>
        <fullName evidence="1">Pimeloyl-ACP methyl ester carboxylesterase</fullName>
    </submittedName>
</protein>
<dbReference type="AlphaFoldDB" id="A0A839S1M2"/>
<organism evidence="1 2">
    <name type="scientific">Prauserella isguenensis</name>
    <dbReference type="NCBI Taxonomy" id="1470180"/>
    <lineage>
        <taxon>Bacteria</taxon>
        <taxon>Bacillati</taxon>
        <taxon>Actinomycetota</taxon>
        <taxon>Actinomycetes</taxon>
        <taxon>Pseudonocardiales</taxon>
        <taxon>Pseudonocardiaceae</taxon>
        <taxon>Prauserella</taxon>
    </lineage>
</organism>
<evidence type="ECO:0000313" key="2">
    <source>
        <dbReference type="Proteomes" id="UP000550714"/>
    </source>
</evidence>
<gene>
    <name evidence="1" type="ORF">FHS23_002236</name>
</gene>
<dbReference type="Gene3D" id="3.40.50.1820">
    <property type="entry name" value="alpha/beta hydrolase"/>
    <property type="match status" value="1"/>
</dbReference>
<dbReference type="SUPFAM" id="SSF53474">
    <property type="entry name" value="alpha/beta-Hydrolases"/>
    <property type="match status" value="1"/>
</dbReference>
<comment type="caution">
    <text evidence="1">The sequence shown here is derived from an EMBL/GenBank/DDBJ whole genome shotgun (WGS) entry which is preliminary data.</text>
</comment>
<accession>A0A839S1M2</accession>
<dbReference type="Proteomes" id="UP000550714">
    <property type="component" value="Unassembled WGS sequence"/>
</dbReference>
<reference evidence="1 2" key="1">
    <citation type="submission" date="2020-08" db="EMBL/GenBank/DDBJ databases">
        <title>Genomic Encyclopedia of Type Strains, Phase III (KMG-III): the genomes of soil and plant-associated and newly described type strains.</title>
        <authorList>
            <person name="Whitman W."/>
        </authorList>
    </citation>
    <scope>NUCLEOTIDE SEQUENCE [LARGE SCALE GENOMIC DNA]</scope>
    <source>
        <strain evidence="1 2">CECT 8577</strain>
    </source>
</reference>
<evidence type="ECO:0000313" key="1">
    <source>
        <dbReference type="EMBL" id="MBB3051213.1"/>
    </source>
</evidence>
<sequence>MPATPPPRSAQPAHSAVLPGTGSDEVFAGAVFAPALTGAGIAVTAPRPRAGATLVQDSLAALDAAAEAADEPILVGGVSLGAQLAVEWALRNGTRCAGVLAVLPAWTGAPGEAPGAVAAQASAELLDREGLERALALSTRGAPPWLAAELTRSWRRHGDGLAAGLRAAAAHPAPSLAALGRCPVPVGISACTDDPVHPIALARAWAETLPRAGLRQMPLDAFGADPASAGHAALTAWREAAGHC</sequence>
<keyword evidence="2" id="KW-1185">Reference proteome</keyword>
<dbReference type="InterPro" id="IPR029058">
    <property type="entry name" value="AB_hydrolase_fold"/>
</dbReference>
<dbReference type="RefSeq" id="WP_183652662.1">
    <property type="nucleotide sequence ID" value="NZ_JACHWU010000002.1"/>
</dbReference>